<dbReference type="Proteomes" id="UP001159405">
    <property type="component" value="Unassembled WGS sequence"/>
</dbReference>
<feature type="non-terminal residue" evidence="2">
    <location>
        <position position="1"/>
    </location>
</feature>
<dbReference type="Gene3D" id="2.10.50.10">
    <property type="entry name" value="Tumor Necrosis Factor Receptor, subunit A, domain 2"/>
    <property type="match status" value="1"/>
</dbReference>
<evidence type="ECO:0000256" key="1">
    <source>
        <dbReference type="ARBA" id="ARBA00022729"/>
    </source>
</evidence>
<keyword evidence="3" id="KW-1185">Reference proteome</keyword>
<accession>A0ABN8NUT3</accession>
<dbReference type="InterPro" id="IPR009030">
    <property type="entry name" value="Growth_fac_rcpt_cys_sf"/>
</dbReference>
<keyword evidence="1" id="KW-0732">Signal</keyword>
<evidence type="ECO:0000313" key="3">
    <source>
        <dbReference type="Proteomes" id="UP001159405"/>
    </source>
</evidence>
<dbReference type="PANTHER" id="PTHR24373:SF275">
    <property type="entry name" value="TIR DOMAIN-CONTAINING PROTEIN"/>
    <property type="match status" value="1"/>
</dbReference>
<name>A0ABN8NUT3_9CNID</name>
<sequence>SDLSSNRIKNITRGLFFNNKRLRIILLNENHLQSISGEAFKAQRQLDILVLSDNPIKTIGHRAFSIPEKPHKKVLIFMIRTQLKAVSLKVLSFHDFCNLNSVIGLGQDNSTSLDLRKYSGNHTALRDSFKRAGFADATLDEYNLRPCPLGTFVNASRLECVECPAGGFYSDTIAFVNDSCLRCPNGTFVPYNMAPGKSARECIACPQGRHIL</sequence>
<dbReference type="InterPro" id="IPR032675">
    <property type="entry name" value="LRR_dom_sf"/>
</dbReference>
<dbReference type="SUPFAM" id="SSF52058">
    <property type="entry name" value="L domain-like"/>
    <property type="match status" value="1"/>
</dbReference>
<reference evidence="2 3" key="1">
    <citation type="submission" date="2022-05" db="EMBL/GenBank/DDBJ databases">
        <authorList>
            <consortium name="Genoscope - CEA"/>
            <person name="William W."/>
        </authorList>
    </citation>
    <scope>NUCLEOTIDE SEQUENCE [LARGE SCALE GENOMIC DNA]</scope>
</reference>
<comment type="caution">
    <text evidence="2">The sequence shown here is derived from an EMBL/GenBank/DDBJ whole genome shotgun (WGS) entry which is preliminary data.</text>
</comment>
<dbReference type="InterPro" id="IPR050328">
    <property type="entry name" value="Dev_Immune_Receptor"/>
</dbReference>
<dbReference type="EMBL" id="CALNXK010000036">
    <property type="protein sequence ID" value="CAH3121987.1"/>
    <property type="molecule type" value="Genomic_DNA"/>
</dbReference>
<organism evidence="2 3">
    <name type="scientific">Porites lobata</name>
    <dbReference type="NCBI Taxonomy" id="104759"/>
    <lineage>
        <taxon>Eukaryota</taxon>
        <taxon>Metazoa</taxon>
        <taxon>Cnidaria</taxon>
        <taxon>Anthozoa</taxon>
        <taxon>Hexacorallia</taxon>
        <taxon>Scleractinia</taxon>
        <taxon>Fungiina</taxon>
        <taxon>Poritidae</taxon>
        <taxon>Porites</taxon>
    </lineage>
</organism>
<dbReference type="PANTHER" id="PTHR24373">
    <property type="entry name" value="SLIT RELATED LEUCINE-RICH REPEAT NEURONAL PROTEIN"/>
    <property type="match status" value="1"/>
</dbReference>
<dbReference type="Gene3D" id="3.80.10.10">
    <property type="entry name" value="Ribonuclease Inhibitor"/>
    <property type="match status" value="1"/>
</dbReference>
<dbReference type="SMART" id="SM01411">
    <property type="entry name" value="Ephrin_rec_like"/>
    <property type="match status" value="1"/>
</dbReference>
<evidence type="ECO:0008006" key="4">
    <source>
        <dbReference type="Google" id="ProtNLM"/>
    </source>
</evidence>
<evidence type="ECO:0000313" key="2">
    <source>
        <dbReference type="EMBL" id="CAH3121987.1"/>
    </source>
</evidence>
<dbReference type="InterPro" id="IPR001611">
    <property type="entry name" value="Leu-rich_rpt"/>
</dbReference>
<gene>
    <name evidence="2" type="ORF">PLOB_00028758</name>
</gene>
<dbReference type="Pfam" id="PF13855">
    <property type="entry name" value="LRR_8"/>
    <property type="match status" value="1"/>
</dbReference>
<protein>
    <recommendedName>
        <fullName evidence="4">Tyrosine-protein kinase ephrin type A/B receptor-like domain-containing protein</fullName>
    </recommendedName>
</protein>
<proteinExistence type="predicted"/>
<dbReference type="SUPFAM" id="SSF57184">
    <property type="entry name" value="Growth factor receptor domain"/>
    <property type="match status" value="1"/>
</dbReference>